<evidence type="ECO:0000313" key="3">
    <source>
        <dbReference type="EMBL" id="MCG6503773.1"/>
    </source>
</evidence>
<evidence type="ECO:0008006" key="5">
    <source>
        <dbReference type="Google" id="ProtNLM"/>
    </source>
</evidence>
<name>A0ABS9NLU4_9NEIS</name>
<organism evidence="3 4">
    <name type="scientific">Kingella pumchi</name>
    <dbReference type="NCBI Taxonomy" id="2779506"/>
    <lineage>
        <taxon>Bacteria</taxon>
        <taxon>Pseudomonadati</taxon>
        <taxon>Pseudomonadota</taxon>
        <taxon>Betaproteobacteria</taxon>
        <taxon>Neisseriales</taxon>
        <taxon>Neisseriaceae</taxon>
        <taxon>Kingella</taxon>
    </lineage>
</organism>
<protein>
    <recommendedName>
        <fullName evidence="5">Periplasmic protein</fullName>
    </recommendedName>
</protein>
<accession>A0ABS9NLU4</accession>
<evidence type="ECO:0000256" key="2">
    <source>
        <dbReference type="SAM" id="SignalP"/>
    </source>
</evidence>
<comment type="caution">
    <text evidence="3">The sequence shown here is derived from an EMBL/GenBank/DDBJ whole genome shotgun (WGS) entry which is preliminary data.</text>
</comment>
<sequence>MNRKTSSLLIALALLAGAAHADVRSCGPGCYTDSPKRGGGKVKLAKIGSYTAVEVRRERAPEAAPEVAAAPAAQPATRQVAARVPVAPRRSVPVAAANPVPAVAAAPATVPQRLNPQRANTRRTILEQELNNERNALAAAQKALAEGRAVNKQSDAGHQARVRQLQSAVFDREQNIQALQRELGRM</sequence>
<dbReference type="Proteomes" id="UP001298424">
    <property type="component" value="Unassembled WGS sequence"/>
</dbReference>
<keyword evidence="2" id="KW-0732">Signal</keyword>
<feature type="signal peptide" evidence="2">
    <location>
        <begin position="1"/>
        <end position="21"/>
    </location>
</feature>
<gene>
    <name evidence="3" type="ORF">MB824_04575</name>
</gene>
<evidence type="ECO:0000256" key="1">
    <source>
        <dbReference type="SAM" id="Coils"/>
    </source>
</evidence>
<reference evidence="3 4" key="1">
    <citation type="submission" date="2022-02" db="EMBL/GenBank/DDBJ databases">
        <title>Genome sequence data of Kingella unionensis sp. nov. strain CICC 24913 (CCUG 75125).</title>
        <authorList>
            <person name="Xiao M."/>
        </authorList>
    </citation>
    <scope>NUCLEOTIDE SEQUENCE [LARGE SCALE GENOMIC DNA]</scope>
    <source>
        <strain evidence="3 4">CICC 24913</strain>
    </source>
</reference>
<proteinExistence type="predicted"/>
<feature type="coiled-coil region" evidence="1">
    <location>
        <begin position="123"/>
        <end position="182"/>
    </location>
</feature>
<evidence type="ECO:0000313" key="4">
    <source>
        <dbReference type="Proteomes" id="UP001298424"/>
    </source>
</evidence>
<dbReference type="RefSeq" id="WP_238746354.1">
    <property type="nucleotide sequence ID" value="NZ_JAKOOW010000021.1"/>
</dbReference>
<dbReference type="EMBL" id="JAKOOW010000021">
    <property type="protein sequence ID" value="MCG6503773.1"/>
    <property type="molecule type" value="Genomic_DNA"/>
</dbReference>
<feature type="chain" id="PRO_5047174547" description="Periplasmic protein" evidence="2">
    <location>
        <begin position="22"/>
        <end position="186"/>
    </location>
</feature>
<keyword evidence="1" id="KW-0175">Coiled coil</keyword>
<keyword evidence="4" id="KW-1185">Reference proteome</keyword>